<dbReference type="EMBL" id="BGZK01000063">
    <property type="protein sequence ID" value="GBP14375.1"/>
    <property type="molecule type" value="Genomic_DNA"/>
</dbReference>
<dbReference type="Proteomes" id="UP000299102">
    <property type="component" value="Unassembled WGS sequence"/>
</dbReference>
<evidence type="ECO:0000313" key="2">
    <source>
        <dbReference type="EMBL" id="GBP14375.1"/>
    </source>
</evidence>
<feature type="region of interest" description="Disordered" evidence="1">
    <location>
        <begin position="89"/>
        <end position="123"/>
    </location>
</feature>
<protein>
    <submittedName>
        <fullName evidence="2">Uncharacterized protein</fullName>
    </submittedName>
</protein>
<dbReference type="AlphaFoldDB" id="A0A4C1TJS8"/>
<feature type="compositionally biased region" description="Gly residues" evidence="1">
    <location>
        <begin position="94"/>
        <end position="110"/>
    </location>
</feature>
<name>A0A4C1TJS8_EUMVA</name>
<keyword evidence="3" id="KW-1185">Reference proteome</keyword>
<evidence type="ECO:0000313" key="3">
    <source>
        <dbReference type="Proteomes" id="UP000299102"/>
    </source>
</evidence>
<sequence length="162" mass="18188">MLEITKAVISWAARDDWLYPDRWRYLTRYKREGKCFIFYYGNYTASEVRLRKSCYAFWPHSSRLGGSKNAHKPDVHRLDSDSLQQKVVSENAGRGAGGAGGERGGRGGVMASGKLQPFVRRSEGGHQTVTAREAYAHSTPAVKVLFLTSGMMTEFSYNNKVK</sequence>
<organism evidence="2 3">
    <name type="scientific">Eumeta variegata</name>
    <name type="common">Bagworm moth</name>
    <name type="synonym">Eumeta japonica</name>
    <dbReference type="NCBI Taxonomy" id="151549"/>
    <lineage>
        <taxon>Eukaryota</taxon>
        <taxon>Metazoa</taxon>
        <taxon>Ecdysozoa</taxon>
        <taxon>Arthropoda</taxon>
        <taxon>Hexapoda</taxon>
        <taxon>Insecta</taxon>
        <taxon>Pterygota</taxon>
        <taxon>Neoptera</taxon>
        <taxon>Endopterygota</taxon>
        <taxon>Lepidoptera</taxon>
        <taxon>Glossata</taxon>
        <taxon>Ditrysia</taxon>
        <taxon>Tineoidea</taxon>
        <taxon>Psychidae</taxon>
        <taxon>Oiketicinae</taxon>
        <taxon>Eumeta</taxon>
    </lineage>
</organism>
<accession>A0A4C1TJS8</accession>
<gene>
    <name evidence="2" type="ORF">EVAR_92367_1</name>
</gene>
<reference evidence="2 3" key="1">
    <citation type="journal article" date="2019" name="Commun. Biol.">
        <title>The bagworm genome reveals a unique fibroin gene that provides high tensile strength.</title>
        <authorList>
            <person name="Kono N."/>
            <person name="Nakamura H."/>
            <person name="Ohtoshi R."/>
            <person name="Tomita M."/>
            <person name="Numata K."/>
            <person name="Arakawa K."/>
        </authorList>
    </citation>
    <scope>NUCLEOTIDE SEQUENCE [LARGE SCALE GENOMIC DNA]</scope>
</reference>
<comment type="caution">
    <text evidence="2">The sequence shown here is derived from an EMBL/GenBank/DDBJ whole genome shotgun (WGS) entry which is preliminary data.</text>
</comment>
<evidence type="ECO:0000256" key="1">
    <source>
        <dbReference type="SAM" id="MobiDB-lite"/>
    </source>
</evidence>
<proteinExistence type="predicted"/>